<reference evidence="2 3" key="1">
    <citation type="submission" date="2019-06" db="EMBL/GenBank/DDBJ databases">
        <title>Sequencing the genomes of 1000 actinobacteria strains.</title>
        <authorList>
            <person name="Klenk H.-P."/>
        </authorList>
    </citation>
    <scope>NUCLEOTIDE SEQUENCE [LARGE SCALE GENOMIC DNA]</scope>
    <source>
        <strain evidence="2 3">DSM 44819</strain>
    </source>
</reference>
<protein>
    <submittedName>
        <fullName evidence="2">Uncharacterized protein</fullName>
    </submittedName>
</protein>
<proteinExistence type="predicted"/>
<feature type="region of interest" description="Disordered" evidence="1">
    <location>
        <begin position="1"/>
        <end position="101"/>
    </location>
</feature>
<comment type="caution">
    <text evidence="2">The sequence shown here is derived from an EMBL/GenBank/DDBJ whole genome shotgun (WGS) entry which is preliminary data.</text>
</comment>
<feature type="compositionally biased region" description="Basic and acidic residues" evidence="1">
    <location>
        <begin position="31"/>
        <end position="41"/>
    </location>
</feature>
<dbReference type="Proteomes" id="UP000315983">
    <property type="component" value="Unassembled WGS sequence"/>
</dbReference>
<dbReference type="AlphaFoldDB" id="A0A542XLJ2"/>
<feature type="compositionally biased region" description="Low complexity" evidence="1">
    <location>
        <begin position="1"/>
        <end position="10"/>
    </location>
</feature>
<evidence type="ECO:0000313" key="2">
    <source>
        <dbReference type="EMBL" id="TQL36718.1"/>
    </source>
</evidence>
<evidence type="ECO:0000313" key="3">
    <source>
        <dbReference type="Proteomes" id="UP000315983"/>
    </source>
</evidence>
<accession>A0A542XLJ2</accession>
<name>A0A542XLJ2_SALAC</name>
<organism evidence="2 3">
    <name type="scientific">Salinispora arenicola</name>
    <dbReference type="NCBI Taxonomy" id="168697"/>
    <lineage>
        <taxon>Bacteria</taxon>
        <taxon>Bacillati</taxon>
        <taxon>Actinomycetota</taxon>
        <taxon>Actinomycetes</taxon>
        <taxon>Micromonosporales</taxon>
        <taxon>Micromonosporaceae</taxon>
        <taxon>Salinispora</taxon>
    </lineage>
</organism>
<evidence type="ECO:0000256" key="1">
    <source>
        <dbReference type="SAM" id="MobiDB-lite"/>
    </source>
</evidence>
<feature type="compositionally biased region" description="Low complexity" evidence="1">
    <location>
        <begin position="18"/>
        <end position="29"/>
    </location>
</feature>
<gene>
    <name evidence="2" type="ORF">FB564_1833</name>
</gene>
<dbReference type="EMBL" id="VFOL01000001">
    <property type="protein sequence ID" value="TQL36718.1"/>
    <property type="molecule type" value="Genomic_DNA"/>
</dbReference>
<sequence>MVVQGDSGHAGSVGGVGLAAAAGGQQPRPGGEGRGDIDDVRGGGGQLLGDTAAESLGALDSEAVLRPALGPDGELGEGGGVDDETPGRQFMPGVVDGDGQR</sequence>